<dbReference type="RefSeq" id="WP_009491297.1">
    <property type="nucleotide sequence ID" value="NZ_CP141048.1"/>
</dbReference>
<dbReference type="HOGENOM" id="CLU_016047_0_3_5"/>
<keyword evidence="6 8" id="KW-1133">Transmembrane helix</keyword>
<evidence type="ECO:0000313" key="11">
    <source>
        <dbReference type="Proteomes" id="UP000003947"/>
    </source>
</evidence>
<feature type="transmembrane region" description="Helical" evidence="8">
    <location>
        <begin position="95"/>
        <end position="117"/>
    </location>
</feature>
<dbReference type="GO" id="GO:0005886">
    <property type="term" value="C:plasma membrane"/>
    <property type="evidence" value="ECO:0007669"/>
    <property type="project" value="UniProtKB-SubCell"/>
</dbReference>
<dbReference type="eggNOG" id="COG1175">
    <property type="taxonomic scope" value="Bacteria"/>
</dbReference>
<evidence type="ECO:0000256" key="1">
    <source>
        <dbReference type="ARBA" id="ARBA00004651"/>
    </source>
</evidence>
<dbReference type="PATRIC" id="fig|864069.3.peg.2516"/>
<evidence type="ECO:0000256" key="6">
    <source>
        <dbReference type="ARBA" id="ARBA00022989"/>
    </source>
</evidence>
<keyword evidence="4" id="KW-1003">Cell membrane</keyword>
<evidence type="ECO:0000259" key="9">
    <source>
        <dbReference type="PROSITE" id="PS50928"/>
    </source>
</evidence>
<dbReference type="STRING" id="864069.MicloDRAFT_00023140"/>
<keyword evidence="11" id="KW-1185">Reference proteome</keyword>
<accession>I4YXH9</accession>
<dbReference type="OrthoDB" id="3810889at2"/>
<evidence type="ECO:0000256" key="5">
    <source>
        <dbReference type="ARBA" id="ARBA00022692"/>
    </source>
</evidence>
<dbReference type="AlphaFoldDB" id="I4YXH9"/>
<dbReference type="PANTHER" id="PTHR43227:SF7">
    <property type="entry name" value="ARABINOOLIGOSACCHARIDES TRANSPORT SYSTEM PERMEASE PROTEIN ARAP"/>
    <property type="match status" value="1"/>
</dbReference>
<feature type="transmembrane region" description="Helical" evidence="8">
    <location>
        <begin position="211"/>
        <end position="230"/>
    </location>
</feature>
<dbReference type="CDD" id="cd06261">
    <property type="entry name" value="TM_PBP2"/>
    <property type="match status" value="1"/>
</dbReference>
<dbReference type="InterPro" id="IPR000515">
    <property type="entry name" value="MetI-like"/>
</dbReference>
<dbReference type="EMBL" id="JH660642">
    <property type="protein sequence ID" value="EIM28671.1"/>
    <property type="molecule type" value="Genomic_DNA"/>
</dbReference>
<dbReference type="Proteomes" id="UP000003947">
    <property type="component" value="Unassembled WGS sequence"/>
</dbReference>
<dbReference type="PROSITE" id="PS50928">
    <property type="entry name" value="ABC_TM1"/>
    <property type="match status" value="1"/>
</dbReference>
<dbReference type="Pfam" id="PF00528">
    <property type="entry name" value="BPD_transp_1"/>
    <property type="match status" value="1"/>
</dbReference>
<gene>
    <name evidence="10" type="ORF">MicloDRAFT_00023140</name>
</gene>
<dbReference type="SUPFAM" id="SSF161098">
    <property type="entry name" value="MetI-like"/>
    <property type="match status" value="1"/>
</dbReference>
<reference evidence="10 11" key="1">
    <citation type="submission" date="2012-02" db="EMBL/GenBank/DDBJ databases">
        <title>Improved High-Quality Draft sequence of Microvirga sp. WSM3557.</title>
        <authorList>
            <consortium name="US DOE Joint Genome Institute"/>
            <person name="Lucas S."/>
            <person name="Han J."/>
            <person name="Lapidus A."/>
            <person name="Cheng J.-F."/>
            <person name="Goodwin L."/>
            <person name="Pitluck S."/>
            <person name="Peters L."/>
            <person name="Zhang X."/>
            <person name="Detter J.C."/>
            <person name="Han C."/>
            <person name="Tapia R."/>
            <person name="Land M."/>
            <person name="Hauser L."/>
            <person name="Kyrpides N."/>
            <person name="Ivanova N."/>
            <person name="Pagani I."/>
            <person name="Brau L."/>
            <person name="Yates R."/>
            <person name="O'Hara G."/>
            <person name="Rui T."/>
            <person name="Howieson J."/>
            <person name="Reeve W."/>
            <person name="Woyke T."/>
        </authorList>
    </citation>
    <scope>NUCLEOTIDE SEQUENCE [LARGE SCALE GENOMIC DNA]</scope>
    <source>
        <strain evidence="10 11">WSM3557</strain>
    </source>
</reference>
<feature type="transmembrane region" description="Helical" evidence="8">
    <location>
        <begin position="54"/>
        <end position="83"/>
    </location>
</feature>
<keyword evidence="10" id="KW-0762">Sugar transport</keyword>
<keyword evidence="3 8" id="KW-0813">Transport</keyword>
<evidence type="ECO:0000256" key="3">
    <source>
        <dbReference type="ARBA" id="ARBA00022448"/>
    </source>
</evidence>
<protein>
    <submittedName>
        <fullName evidence="10">Permease component of ABC-type sugar transporter</fullName>
    </submittedName>
</protein>
<feature type="transmembrane region" description="Helical" evidence="8">
    <location>
        <begin position="250"/>
        <end position="272"/>
    </location>
</feature>
<feature type="domain" description="ABC transmembrane type-1" evidence="9">
    <location>
        <begin position="60"/>
        <end position="271"/>
    </location>
</feature>
<evidence type="ECO:0000313" key="10">
    <source>
        <dbReference type="EMBL" id="EIM28671.1"/>
    </source>
</evidence>
<evidence type="ECO:0000256" key="8">
    <source>
        <dbReference type="RuleBase" id="RU363032"/>
    </source>
</evidence>
<proteinExistence type="inferred from homology"/>
<dbReference type="PANTHER" id="PTHR43227">
    <property type="entry name" value="BLL4140 PROTEIN"/>
    <property type="match status" value="1"/>
</dbReference>
<evidence type="ECO:0000256" key="2">
    <source>
        <dbReference type="ARBA" id="ARBA00009306"/>
    </source>
</evidence>
<dbReference type="GO" id="GO:0055085">
    <property type="term" value="P:transmembrane transport"/>
    <property type="evidence" value="ECO:0007669"/>
    <property type="project" value="InterPro"/>
</dbReference>
<comment type="similarity">
    <text evidence="2 8">Belongs to the binding-protein-dependent transport system permease family.</text>
</comment>
<evidence type="ECO:0000256" key="4">
    <source>
        <dbReference type="ARBA" id="ARBA00022475"/>
    </source>
</evidence>
<dbReference type="InterPro" id="IPR050809">
    <property type="entry name" value="UgpAE/MalFG_permease"/>
</dbReference>
<name>I4YXH9_9HYPH</name>
<sequence precursor="true">MSDRTSLPFLLLAPSALFLVAFFLWPMLDAAILAFQDGQGHWSLTNFVRMAQDLHFIPALGNTFLIVGIVVPLQVMLALAMALLLTKLTRGRDTFLYIFAMPLGISDLAAGIVWLAIFTERGFLNSFLFELGVIQGPQLLLSHENLGMLFTAVVVSEVWRATAIVLVILFAGLQMIPREYYEASEVFGAGPLTRFFKVTLPLLRPSLQTALILRTVMAFEMFSLVMALAGRNLPMLVGEAYLWQGAYQNSGVAAAYAVLILAISVIAVLLYLRLLRVHEEMLP</sequence>
<comment type="subcellular location">
    <subcellularLocation>
        <location evidence="1 8">Cell membrane</location>
        <topology evidence="1 8">Multi-pass membrane protein</topology>
    </subcellularLocation>
</comment>
<feature type="transmembrane region" description="Helical" evidence="8">
    <location>
        <begin position="146"/>
        <end position="171"/>
    </location>
</feature>
<organism evidence="10 11">
    <name type="scientific">Microvirga lotononidis</name>
    <dbReference type="NCBI Taxonomy" id="864069"/>
    <lineage>
        <taxon>Bacteria</taxon>
        <taxon>Pseudomonadati</taxon>
        <taxon>Pseudomonadota</taxon>
        <taxon>Alphaproteobacteria</taxon>
        <taxon>Hyphomicrobiales</taxon>
        <taxon>Methylobacteriaceae</taxon>
        <taxon>Microvirga</taxon>
    </lineage>
</organism>
<dbReference type="Gene3D" id="1.10.3720.10">
    <property type="entry name" value="MetI-like"/>
    <property type="match status" value="1"/>
</dbReference>
<keyword evidence="7 8" id="KW-0472">Membrane</keyword>
<dbReference type="InterPro" id="IPR035906">
    <property type="entry name" value="MetI-like_sf"/>
</dbReference>
<keyword evidence="5 8" id="KW-0812">Transmembrane</keyword>
<evidence type="ECO:0000256" key="7">
    <source>
        <dbReference type="ARBA" id="ARBA00023136"/>
    </source>
</evidence>